<proteinExistence type="predicted"/>
<evidence type="ECO:0000313" key="3">
    <source>
        <dbReference type="EMBL" id="EPQ54302.1"/>
    </source>
</evidence>
<dbReference type="EMBL" id="KB469304">
    <property type="protein sequence ID" value="EPQ54302.1"/>
    <property type="molecule type" value="Genomic_DNA"/>
</dbReference>
<dbReference type="HOGENOM" id="CLU_1124648_0_0_1"/>
<reference evidence="3 4" key="1">
    <citation type="journal article" date="2012" name="Science">
        <title>The Paleozoic origin of enzymatic lignin decomposition reconstructed from 31 fungal genomes.</title>
        <authorList>
            <person name="Floudas D."/>
            <person name="Binder M."/>
            <person name="Riley R."/>
            <person name="Barry K."/>
            <person name="Blanchette R.A."/>
            <person name="Henrissat B."/>
            <person name="Martinez A.T."/>
            <person name="Otillar R."/>
            <person name="Spatafora J.W."/>
            <person name="Yadav J.S."/>
            <person name="Aerts A."/>
            <person name="Benoit I."/>
            <person name="Boyd A."/>
            <person name="Carlson A."/>
            <person name="Copeland A."/>
            <person name="Coutinho P.M."/>
            <person name="de Vries R.P."/>
            <person name="Ferreira P."/>
            <person name="Findley K."/>
            <person name="Foster B."/>
            <person name="Gaskell J."/>
            <person name="Glotzer D."/>
            <person name="Gorecki P."/>
            <person name="Heitman J."/>
            <person name="Hesse C."/>
            <person name="Hori C."/>
            <person name="Igarashi K."/>
            <person name="Jurgens J.A."/>
            <person name="Kallen N."/>
            <person name="Kersten P."/>
            <person name="Kohler A."/>
            <person name="Kuees U."/>
            <person name="Kumar T.K.A."/>
            <person name="Kuo A."/>
            <person name="LaButti K."/>
            <person name="Larrondo L.F."/>
            <person name="Lindquist E."/>
            <person name="Ling A."/>
            <person name="Lombard V."/>
            <person name="Lucas S."/>
            <person name="Lundell T."/>
            <person name="Martin R."/>
            <person name="McLaughlin D.J."/>
            <person name="Morgenstern I."/>
            <person name="Morin E."/>
            <person name="Murat C."/>
            <person name="Nagy L.G."/>
            <person name="Nolan M."/>
            <person name="Ohm R.A."/>
            <person name="Patyshakuliyeva A."/>
            <person name="Rokas A."/>
            <person name="Ruiz-Duenas F.J."/>
            <person name="Sabat G."/>
            <person name="Salamov A."/>
            <person name="Samejima M."/>
            <person name="Schmutz J."/>
            <person name="Slot J.C."/>
            <person name="St John F."/>
            <person name="Stenlid J."/>
            <person name="Sun H."/>
            <person name="Sun S."/>
            <person name="Syed K."/>
            <person name="Tsang A."/>
            <person name="Wiebenga A."/>
            <person name="Young D."/>
            <person name="Pisabarro A."/>
            <person name="Eastwood D.C."/>
            <person name="Martin F."/>
            <person name="Cullen D."/>
            <person name="Grigoriev I.V."/>
            <person name="Hibbett D.S."/>
        </authorList>
    </citation>
    <scope>NUCLEOTIDE SEQUENCE [LARGE SCALE GENOMIC DNA]</scope>
    <source>
        <strain evidence="3 4">ATCC 11539</strain>
    </source>
</reference>
<dbReference type="Proteomes" id="UP000030669">
    <property type="component" value="Unassembled WGS sequence"/>
</dbReference>
<sequence>MFKLGALCLAASSLVLEAHSFIVLNPSPTLHWISNNTNSSGIAYSGTNYLRFLRNETDPDDVLINAVLVNSTGSPLQHWADISDGVIRGPPGIYYSDIISPGAWDVFVGQTATTGEYTIALVNATAWAASHSLGLDPSVVFYQSPKFNVYEAPATTVQPANNCSLAGGSPVWNASATVESVDTTSQCPPEVLATLTASSSSSATGSPTGGSAASKPSGAASSGERLVFGFTSITLAGVISLGALLAL</sequence>
<organism evidence="3 4">
    <name type="scientific">Gloeophyllum trabeum (strain ATCC 11539 / FP-39264 / Madison 617)</name>
    <name type="common">Brown rot fungus</name>
    <dbReference type="NCBI Taxonomy" id="670483"/>
    <lineage>
        <taxon>Eukaryota</taxon>
        <taxon>Fungi</taxon>
        <taxon>Dikarya</taxon>
        <taxon>Basidiomycota</taxon>
        <taxon>Agaricomycotina</taxon>
        <taxon>Agaricomycetes</taxon>
        <taxon>Gloeophyllales</taxon>
        <taxon>Gloeophyllaceae</taxon>
        <taxon>Gloeophyllum</taxon>
    </lineage>
</organism>
<keyword evidence="4" id="KW-1185">Reference proteome</keyword>
<feature type="chain" id="PRO_5004543931" evidence="2">
    <location>
        <begin position="21"/>
        <end position="247"/>
    </location>
</feature>
<dbReference type="RefSeq" id="XP_007867598.1">
    <property type="nucleotide sequence ID" value="XM_007869407.1"/>
</dbReference>
<dbReference type="GeneID" id="19304298"/>
<dbReference type="KEGG" id="gtr:GLOTRDRAFT_139616"/>
<keyword evidence="2" id="KW-0732">Signal</keyword>
<evidence type="ECO:0000256" key="2">
    <source>
        <dbReference type="SAM" id="SignalP"/>
    </source>
</evidence>
<evidence type="ECO:0000256" key="1">
    <source>
        <dbReference type="SAM" id="MobiDB-lite"/>
    </source>
</evidence>
<feature type="signal peptide" evidence="2">
    <location>
        <begin position="1"/>
        <end position="20"/>
    </location>
</feature>
<gene>
    <name evidence="3" type="ORF">GLOTRDRAFT_139616</name>
</gene>
<protein>
    <submittedName>
        <fullName evidence="3">Uncharacterized protein</fullName>
    </submittedName>
</protein>
<name>S7Q454_GLOTA</name>
<accession>S7Q454</accession>
<feature type="region of interest" description="Disordered" evidence="1">
    <location>
        <begin position="198"/>
        <end position="220"/>
    </location>
</feature>
<evidence type="ECO:0000313" key="4">
    <source>
        <dbReference type="Proteomes" id="UP000030669"/>
    </source>
</evidence>
<dbReference type="AlphaFoldDB" id="S7Q454"/>
<dbReference type="OrthoDB" id="10390332at2759"/>